<dbReference type="AlphaFoldDB" id="K1PMD0"/>
<name>K1PMD0_MAGGI</name>
<proteinExistence type="predicted"/>
<accession>K1PMD0</accession>
<dbReference type="InParanoid" id="K1PMD0"/>
<gene>
    <name evidence="1" type="ORF">CGI_10001356</name>
</gene>
<dbReference type="EMBL" id="JH816984">
    <property type="protein sequence ID" value="EKC22873.1"/>
    <property type="molecule type" value="Genomic_DNA"/>
</dbReference>
<dbReference type="HOGENOM" id="CLU_2252621_0_0_1"/>
<sequence length="104" mass="11872">MILIRNEERHQAWFYKLELRWTHHVSDKKFKMMASPLSPHDVTGQLTTFRSYVALIADPTPGIVEKKLKAAQELSENFEGFFGRTSSENVFGKSLETAAISSLK</sequence>
<protein>
    <submittedName>
        <fullName evidence="1">Uncharacterized protein</fullName>
    </submittedName>
</protein>
<organism evidence="1">
    <name type="scientific">Magallana gigas</name>
    <name type="common">Pacific oyster</name>
    <name type="synonym">Crassostrea gigas</name>
    <dbReference type="NCBI Taxonomy" id="29159"/>
    <lineage>
        <taxon>Eukaryota</taxon>
        <taxon>Metazoa</taxon>
        <taxon>Spiralia</taxon>
        <taxon>Lophotrochozoa</taxon>
        <taxon>Mollusca</taxon>
        <taxon>Bivalvia</taxon>
        <taxon>Autobranchia</taxon>
        <taxon>Pteriomorphia</taxon>
        <taxon>Ostreida</taxon>
        <taxon>Ostreoidea</taxon>
        <taxon>Ostreidae</taxon>
        <taxon>Magallana</taxon>
    </lineage>
</organism>
<evidence type="ECO:0000313" key="1">
    <source>
        <dbReference type="EMBL" id="EKC22873.1"/>
    </source>
</evidence>
<reference evidence="1" key="1">
    <citation type="journal article" date="2012" name="Nature">
        <title>The oyster genome reveals stress adaptation and complexity of shell formation.</title>
        <authorList>
            <person name="Zhang G."/>
            <person name="Fang X."/>
            <person name="Guo X."/>
            <person name="Li L."/>
            <person name="Luo R."/>
            <person name="Xu F."/>
            <person name="Yang P."/>
            <person name="Zhang L."/>
            <person name="Wang X."/>
            <person name="Qi H."/>
            <person name="Xiong Z."/>
            <person name="Que H."/>
            <person name="Xie Y."/>
            <person name="Holland P.W."/>
            <person name="Paps J."/>
            <person name="Zhu Y."/>
            <person name="Wu F."/>
            <person name="Chen Y."/>
            <person name="Wang J."/>
            <person name="Peng C."/>
            <person name="Meng J."/>
            <person name="Yang L."/>
            <person name="Liu J."/>
            <person name="Wen B."/>
            <person name="Zhang N."/>
            <person name="Huang Z."/>
            <person name="Zhu Q."/>
            <person name="Feng Y."/>
            <person name="Mount A."/>
            <person name="Hedgecock D."/>
            <person name="Xu Z."/>
            <person name="Liu Y."/>
            <person name="Domazet-Loso T."/>
            <person name="Du Y."/>
            <person name="Sun X."/>
            <person name="Zhang S."/>
            <person name="Liu B."/>
            <person name="Cheng P."/>
            <person name="Jiang X."/>
            <person name="Li J."/>
            <person name="Fan D."/>
            <person name="Wang W."/>
            <person name="Fu W."/>
            <person name="Wang T."/>
            <person name="Wang B."/>
            <person name="Zhang J."/>
            <person name="Peng Z."/>
            <person name="Li Y."/>
            <person name="Li N."/>
            <person name="Wang J."/>
            <person name="Chen M."/>
            <person name="He Y."/>
            <person name="Tan F."/>
            <person name="Song X."/>
            <person name="Zheng Q."/>
            <person name="Huang R."/>
            <person name="Yang H."/>
            <person name="Du X."/>
            <person name="Chen L."/>
            <person name="Yang M."/>
            <person name="Gaffney P.M."/>
            <person name="Wang S."/>
            <person name="Luo L."/>
            <person name="She Z."/>
            <person name="Ming Y."/>
            <person name="Huang W."/>
            <person name="Zhang S."/>
            <person name="Huang B."/>
            <person name="Zhang Y."/>
            <person name="Qu T."/>
            <person name="Ni P."/>
            <person name="Miao G."/>
            <person name="Wang J."/>
            <person name="Wang Q."/>
            <person name="Steinberg C.E."/>
            <person name="Wang H."/>
            <person name="Li N."/>
            <person name="Qian L."/>
            <person name="Zhang G."/>
            <person name="Li Y."/>
            <person name="Yang H."/>
            <person name="Liu X."/>
            <person name="Wang J."/>
            <person name="Yin Y."/>
            <person name="Wang J."/>
        </authorList>
    </citation>
    <scope>NUCLEOTIDE SEQUENCE [LARGE SCALE GENOMIC DNA]</scope>
    <source>
        <strain evidence="1">05x7-T-G4-1.051#20</strain>
    </source>
</reference>